<dbReference type="PANTHER" id="PTHR24351">
    <property type="entry name" value="RIBOSOMAL PROTEIN S6 KINASE"/>
    <property type="match status" value="1"/>
</dbReference>
<feature type="region of interest" description="Disordered" evidence="6">
    <location>
        <begin position="104"/>
        <end position="141"/>
    </location>
</feature>
<feature type="compositionally biased region" description="Polar residues" evidence="6">
    <location>
        <begin position="121"/>
        <end position="133"/>
    </location>
</feature>
<dbReference type="SMART" id="SM00220">
    <property type="entry name" value="S_TKc"/>
    <property type="match status" value="1"/>
</dbReference>
<comment type="caution">
    <text evidence="8">The sequence shown here is derived from an EMBL/GenBank/DDBJ whole genome shotgun (WGS) entry which is preliminary data.</text>
</comment>
<dbReference type="AlphaFoldDB" id="A0A813J196"/>
<keyword evidence="2" id="KW-0808">Transferase</keyword>
<evidence type="ECO:0000256" key="1">
    <source>
        <dbReference type="ARBA" id="ARBA00022527"/>
    </source>
</evidence>
<dbReference type="PROSITE" id="PS50011">
    <property type="entry name" value="PROTEIN_KINASE_DOM"/>
    <property type="match status" value="1"/>
</dbReference>
<evidence type="ECO:0000313" key="9">
    <source>
        <dbReference type="Proteomes" id="UP000626109"/>
    </source>
</evidence>
<evidence type="ECO:0000256" key="5">
    <source>
        <dbReference type="ARBA" id="ARBA00022840"/>
    </source>
</evidence>
<keyword evidence="3" id="KW-0547">Nucleotide-binding</keyword>
<dbReference type="GO" id="GO:0005524">
    <property type="term" value="F:ATP binding"/>
    <property type="evidence" value="ECO:0007669"/>
    <property type="project" value="UniProtKB-KW"/>
</dbReference>
<reference evidence="8" key="1">
    <citation type="submission" date="2021-02" db="EMBL/GenBank/DDBJ databases">
        <authorList>
            <person name="Dougan E. K."/>
            <person name="Rhodes N."/>
            <person name="Thang M."/>
            <person name="Chan C."/>
        </authorList>
    </citation>
    <scope>NUCLEOTIDE SEQUENCE</scope>
</reference>
<organism evidence="8 9">
    <name type="scientific">Polarella glacialis</name>
    <name type="common">Dinoflagellate</name>
    <dbReference type="NCBI Taxonomy" id="89957"/>
    <lineage>
        <taxon>Eukaryota</taxon>
        <taxon>Sar</taxon>
        <taxon>Alveolata</taxon>
        <taxon>Dinophyceae</taxon>
        <taxon>Suessiales</taxon>
        <taxon>Suessiaceae</taxon>
        <taxon>Polarella</taxon>
    </lineage>
</organism>
<gene>
    <name evidence="8" type="ORF">PGLA2088_LOCUS15539</name>
</gene>
<dbReference type="SUPFAM" id="SSF56112">
    <property type="entry name" value="Protein kinase-like (PK-like)"/>
    <property type="match status" value="1"/>
</dbReference>
<keyword evidence="1" id="KW-0723">Serine/threonine-protein kinase</keyword>
<dbReference type="Pfam" id="PF00069">
    <property type="entry name" value="Pkinase"/>
    <property type="match status" value="1"/>
</dbReference>
<dbReference type="InterPro" id="IPR011009">
    <property type="entry name" value="Kinase-like_dom_sf"/>
</dbReference>
<evidence type="ECO:0000256" key="4">
    <source>
        <dbReference type="ARBA" id="ARBA00022777"/>
    </source>
</evidence>
<keyword evidence="5" id="KW-0067">ATP-binding</keyword>
<protein>
    <recommendedName>
        <fullName evidence="7">Protein kinase domain-containing protein</fullName>
    </recommendedName>
</protein>
<dbReference type="GO" id="GO:0004674">
    <property type="term" value="F:protein serine/threonine kinase activity"/>
    <property type="evidence" value="ECO:0007669"/>
    <property type="project" value="UniProtKB-KW"/>
</dbReference>
<dbReference type="Gene3D" id="1.10.510.10">
    <property type="entry name" value="Transferase(Phosphotransferase) domain 1"/>
    <property type="match status" value="1"/>
</dbReference>
<evidence type="ECO:0000256" key="2">
    <source>
        <dbReference type="ARBA" id="ARBA00022679"/>
    </source>
</evidence>
<dbReference type="EMBL" id="CAJNNW010019273">
    <property type="protein sequence ID" value="CAE8664340.1"/>
    <property type="molecule type" value="Genomic_DNA"/>
</dbReference>
<dbReference type="Proteomes" id="UP000626109">
    <property type="component" value="Unassembled WGS sequence"/>
</dbReference>
<evidence type="ECO:0000256" key="3">
    <source>
        <dbReference type="ARBA" id="ARBA00022741"/>
    </source>
</evidence>
<keyword evidence="4" id="KW-0418">Kinase</keyword>
<proteinExistence type="predicted"/>
<name>A0A813J196_POLGL</name>
<accession>A0A813J196</accession>
<evidence type="ECO:0000313" key="8">
    <source>
        <dbReference type="EMBL" id="CAE8664340.1"/>
    </source>
</evidence>
<dbReference type="InterPro" id="IPR000719">
    <property type="entry name" value="Prot_kinase_dom"/>
</dbReference>
<evidence type="ECO:0000256" key="6">
    <source>
        <dbReference type="SAM" id="MobiDB-lite"/>
    </source>
</evidence>
<sequence length="169" mass="18477">MRWLAQIFLGLEHMHLEMDTLLRDLKPENVVLSASGCAKLTDFGFGRFGVESSGCWSFGMPSGSPGYVSPEVLHRESYDSRADLYSFGVLAWVMLTGGVTIGSEPVPPMGRPRYGGDFQAPTPTQHRQQQKSPTTTTTTTTITTTTKLEQTRTAISRLTSTIMISLADA</sequence>
<evidence type="ECO:0000259" key="7">
    <source>
        <dbReference type="PROSITE" id="PS50011"/>
    </source>
</evidence>
<feature type="domain" description="Protein kinase" evidence="7">
    <location>
        <begin position="1"/>
        <end position="169"/>
    </location>
</feature>